<comment type="caution">
    <text evidence="1">The sequence shown here is derived from an EMBL/GenBank/DDBJ whole genome shotgun (WGS) entry which is preliminary data.</text>
</comment>
<keyword evidence="3" id="KW-1185">Reference proteome</keyword>
<proteinExistence type="predicted"/>
<dbReference type="EMBL" id="CATOUU010001176">
    <property type="protein sequence ID" value="CAI9976975.1"/>
    <property type="molecule type" value="Genomic_DNA"/>
</dbReference>
<sequence length="201" mass="23581">MRGNRLRKLIDQIFCQFIHQNSVHYYKQKQHPLPVFGINDCNNSTCRQAWLVSTAYKVLFLTIFGQSYEFVNEACKLKGFPASLMDDIRKLYFDILNLWSRHYDYLLMFLQTDLGGQQQVIQALDSPNVHQQDRIQKKLEILKPARIIENFDSVQNNPLIMLLNLNPPQLAKELISDYPPNSFQKKNQFIYENLGIKKVAN</sequence>
<evidence type="ECO:0000313" key="1">
    <source>
        <dbReference type="EMBL" id="CAI9976975.1"/>
    </source>
</evidence>
<reference evidence="2 3" key="2">
    <citation type="submission" date="2024-07" db="EMBL/GenBank/DDBJ databases">
        <authorList>
            <person name="Akdeniz Z."/>
        </authorList>
    </citation>
    <scope>NUCLEOTIDE SEQUENCE [LARGE SCALE GENOMIC DNA]</scope>
</reference>
<dbReference type="AlphaFoldDB" id="A0AA86UYC7"/>
<gene>
    <name evidence="2" type="ORF">HINF_LOCUS52872</name>
    <name evidence="1" type="ORF">HINF_LOCUS64620</name>
</gene>
<accession>A0AA86UYC7</accession>
<name>A0AA86UYC7_9EUKA</name>
<reference evidence="1" key="1">
    <citation type="submission" date="2023-06" db="EMBL/GenBank/DDBJ databases">
        <authorList>
            <person name="Kurt Z."/>
        </authorList>
    </citation>
    <scope>NUCLEOTIDE SEQUENCE</scope>
</reference>
<protein>
    <submittedName>
        <fullName evidence="1">Uncharacterized protein</fullName>
    </submittedName>
</protein>
<organism evidence="1">
    <name type="scientific">Hexamita inflata</name>
    <dbReference type="NCBI Taxonomy" id="28002"/>
    <lineage>
        <taxon>Eukaryota</taxon>
        <taxon>Metamonada</taxon>
        <taxon>Diplomonadida</taxon>
        <taxon>Hexamitidae</taxon>
        <taxon>Hexamitinae</taxon>
        <taxon>Hexamita</taxon>
    </lineage>
</organism>
<evidence type="ECO:0000313" key="2">
    <source>
        <dbReference type="EMBL" id="CAL6067123.1"/>
    </source>
</evidence>
<evidence type="ECO:0000313" key="3">
    <source>
        <dbReference type="Proteomes" id="UP001642409"/>
    </source>
</evidence>
<dbReference type="EMBL" id="CAXDID020000266">
    <property type="protein sequence ID" value="CAL6067123.1"/>
    <property type="molecule type" value="Genomic_DNA"/>
</dbReference>
<dbReference type="Proteomes" id="UP001642409">
    <property type="component" value="Unassembled WGS sequence"/>
</dbReference>